<evidence type="ECO:0000313" key="2">
    <source>
        <dbReference type="Proteomes" id="UP000236738"/>
    </source>
</evidence>
<protein>
    <submittedName>
        <fullName evidence="1">Uncharacterized protein</fullName>
    </submittedName>
</protein>
<name>A0A1H5XPV2_9FLAO</name>
<evidence type="ECO:0000313" key="1">
    <source>
        <dbReference type="EMBL" id="SEG13286.1"/>
    </source>
</evidence>
<organism evidence="1 2">
    <name type="scientific">Halpernia humi</name>
    <dbReference type="NCBI Taxonomy" id="493375"/>
    <lineage>
        <taxon>Bacteria</taxon>
        <taxon>Pseudomonadati</taxon>
        <taxon>Bacteroidota</taxon>
        <taxon>Flavobacteriia</taxon>
        <taxon>Flavobacteriales</taxon>
        <taxon>Weeksellaceae</taxon>
        <taxon>Chryseobacterium group</taxon>
        <taxon>Halpernia</taxon>
    </lineage>
</organism>
<dbReference type="EMBL" id="FNUS01000003">
    <property type="protein sequence ID" value="SEG13286.1"/>
    <property type="molecule type" value="Genomic_DNA"/>
</dbReference>
<gene>
    <name evidence="1" type="ORF">SAMN05421847_1496</name>
</gene>
<reference evidence="2" key="1">
    <citation type="submission" date="2016-10" db="EMBL/GenBank/DDBJ databases">
        <authorList>
            <person name="Varghese N."/>
            <person name="Submissions S."/>
        </authorList>
    </citation>
    <scope>NUCLEOTIDE SEQUENCE [LARGE SCALE GENOMIC DNA]</scope>
    <source>
        <strain evidence="2">DSM 21580</strain>
    </source>
</reference>
<dbReference type="Gene3D" id="6.10.280.50">
    <property type="match status" value="1"/>
</dbReference>
<dbReference type="InterPro" id="IPR038444">
    <property type="entry name" value="DUF465_sf"/>
</dbReference>
<accession>A0A1H5XPV2</accession>
<dbReference type="RefSeq" id="WP_103913481.1">
    <property type="nucleotide sequence ID" value="NZ_FNUS01000003.1"/>
</dbReference>
<dbReference type="Proteomes" id="UP000236738">
    <property type="component" value="Unassembled WGS sequence"/>
</dbReference>
<sequence length="87" mass="10549">MSSLKNQRTLQRFLPQKNQISELKRNNYRFKRVFREYEMMSEQLWNLETSSEISVSDDFLNAVSMQTNILEEEIQNWLHPQIENNPI</sequence>
<proteinExistence type="predicted"/>
<dbReference type="OrthoDB" id="1270588at2"/>
<dbReference type="AlphaFoldDB" id="A0A1H5XPV2"/>
<keyword evidence="2" id="KW-1185">Reference proteome</keyword>